<evidence type="ECO:0000313" key="14">
    <source>
        <dbReference type="EMBL" id="GGF69445.1"/>
    </source>
</evidence>
<evidence type="ECO:0000313" key="15">
    <source>
        <dbReference type="Proteomes" id="UP000632498"/>
    </source>
</evidence>
<dbReference type="PANTHER" id="PTHR43452:SF30">
    <property type="entry name" value="PYRUVATE DECARBOXYLASE ISOZYME 1-RELATED"/>
    <property type="match status" value="1"/>
</dbReference>
<dbReference type="GO" id="GO:0004737">
    <property type="term" value="F:pyruvate decarboxylase activity"/>
    <property type="evidence" value="ECO:0007669"/>
    <property type="project" value="TreeGrafter"/>
</dbReference>
<name>A0A917C3T8_9PROT</name>
<dbReference type="AlphaFoldDB" id="A0A917C3T8"/>
<evidence type="ECO:0000256" key="1">
    <source>
        <dbReference type="ARBA" id="ARBA00001920"/>
    </source>
</evidence>
<dbReference type="PANTHER" id="PTHR43452">
    <property type="entry name" value="PYRUVATE DECARBOXYLASE"/>
    <property type="match status" value="1"/>
</dbReference>
<comment type="similarity">
    <text evidence="3 10">Belongs to the TPP enzyme family.</text>
</comment>
<keyword evidence="15" id="KW-1185">Reference proteome</keyword>
<feature type="domain" description="Thiamine pyrophosphate enzyme N-terminal TPP-binding" evidence="13">
    <location>
        <begin position="1"/>
        <end position="114"/>
    </location>
</feature>
<keyword evidence="6 9" id="KW-0460">Magnesium</keyword>
<dbReference type="InterPro" id="IPR012001">
    <property type="entry name" value="Thiamin_PyroP_enz_TPP-bd_dom"/>
</dbReference>
<evidence type="ECO:0000256" key="5">
    <source>
        <dbReference type="ARBA" id="ARBA00022793"/>
    </source>
</evidence>
<dbReference type="Pfam" id="PF00205">
    <property type="entry name" value="TPP_enzyme_M"/>
    <property type="match status" value="1"/>
</dbReference>
<protein>
    <submittedName>
        <fullName evidence="14">Indolepyruvate/phenylpyruvate decarboxylase</fullName>
    </submittedName>
</protein>
<dbReference type="Gene3D" id="3.40.50.970">
    <property type="match status" value="2"/>
</dbReference>
<feature type="domain" description="Thiamine pyrophosphate enzyme TPP-binding" evidence="12">
    <location>
        <begin position="390"/>
        <end position="509"/>
    </location>
</feature>
<dbReference type="PIRSF" id="PIRSF036565">
    <property type="entry name" value="Pyruvt_ip_decrb"/>
    <property type="match status" value="1"/>
</dbReference>
<evidence type="ECO:0000259" key="11">
    <source>
        <dbReference type="Pfam" id="PF00205"/>
    </source>
</evidence>
<dbReference type="GO" id="GO:0005829">
    <property type="term" value="C:cytosol"/>
    <property type="evidence" value="ECO:0007669"/>
    <property type="project" value="TreeGrafter"/>
</dbReference>
<feature type="domain" description="Thiamine pyrophosphate enzyme central" evidence="11">
    <location>
        <begin position="193"/>
        <end position="293"/>
    </location>
</feature>
<dbReference type="NCBIfam" id="TIGR03394">
    <property type="entry name" value="indol_phenyl_DC"/>
    <property type="match status" value="1"/>
</dbReference>
<keyword evidence="4 9" id="KW-0479">Metal-binding</keyword>
<dbReference type="InterPro" id="IPR011766">
    <property type="entry name" value="TPP_enzyme_TPP-bd"/>
</dbReference>
<dbReference type="GO" id="GO:0009851">
    <property type="term" value="P:auxin biosynthetic process"/>
    <property type="evidence" value="ECO:0007669"/>
    <property type="project" value="InterPro"/>
</dbReference>
<comment type="cofactor">
    <cofactor evidence="9">
        <name>Mg(2+)</name>
        <dbReference type="ChEBI" id="CHEBI:18420"/>
    </cofactor>
    <text evidence="9">Binds 1 Mg(2+) per subunit.</text>
</comment>
<evidence type="ECO:0000256" key="4">
    <source>
        <dbReference type="ARBA" id="ARBA00022723"/>
    </source>
</evidence>
<feature type="binding site" evidence="9">
    <location>
        <position position="426"/>
    </location>
    <ligand>
        <name>Mg(2+)</name>
        <dbReference type="ChEBI" id="CHEBI:18420"/>
    </ligand>
</feature>
<proteinExistence type="inferred from homology"/>
<keyword evidence="8" id="KW-0456">Lyase</keyword>
<dbReference type="Proteomes" id="UP000632498">
    <property type="component" value="Unassembled WGS sequence"/>
</dbReference>
<dbReference type="EMBL" id="BMHV01000018">
    <property type="protein sequence ID" value="GGF69445.1"/>
    <property type="molecule type" value="Genomic_DNA"/>
</dbReference>
<dbReference type="GO" id="GO:0030976">
    <property type="term" value="F:thiamine pyrophosphate binding"/>
    <property type="evidence" value="ECO:0007669"/>
    <property type="project" value="InterPro"/>
</dbReference>
<dbReference type="SUPFAM" id="SSF52467">
    <property type="entry name" value="DHS-like NAD/FAD-binding domain"/>
    <property type="match status" value="1"/>
</dbReference>
<gene>
    <name evidence="14" type="ORF">GCM10011332_24460</name>
</gene>
<evidence type="ECO:0000259" key="12">
    <source>
        <dbReference type="Pfam" id="PF02775"/>
    </source>
</evidence>
<dbReference type="InterPro" id="IPR012000">
    <property type="entry name" value="Thiamin_PyroP_enz_cen_dom"/>
</dbReference>
<dbReference type="InterPro" id="IPR017765">
    <property type="entry name" value="IPDC"/>
</dbReference>
<dbReference type="InterPro" id="IPR029035">
    <property type="entry name" value="DHS-like_NAD/FAD-binding_dom"/>
</dbReference>
<keyword evidence="5" id="KW-0210">Decarboxylase</keyword>
<dbReference type="SUPFAM" id="SSF52518">
    <property type="entry name" value="Thiamin diphosphate-binding fold (THDP-binding)"/>
    <property type="match status" value="2"/>
</dbReference>
<dbReference type="GO" id="GO:0047434">
    <property type="term" value="F:indolepyruvate decarboxylase activity"/>
    <property type="evidence" value="ECO:0007669"/>
    <property type="project" value="InterPro"/>
</dbReference>
<keyword evidence="7 10" id="KW-0786">Thiamine pyrophosphate</keyword>
<comment type="cofactor">
    <cofactor evidence="2">
        <name>thiamine diphosphate</name>
        <dbReference type="ChEBI" id="CHEBI:58937"/>
    </cofactor>
</comment>
<evidence type="ECO:0000259" key="13">
    <source>
        <dbReference type="Pfam" id="PF02776"/>
    </source>
</evidence>
<dbReference type="InterPro" id="IPR047213">
    <property type="entry name" value="TPP_PYR_PDC_IPDC-like"/>
</dbReference>
<dbReference type="Pfam" id="PF02776">
    <property type="entry name" value="TPP_enzyme_N"/>
    <property type="match status" value="1"/>
</dbReference>
<dbReference type="GO" id="GO:0000949">
    <property type="term" value="P:aromatic amino acid family catabolic process to alcohol via Ehrlich pathway"/>
    <property type="evidence" value="ECO:0007669"/>
    <property type="project" value="TreeGrafter"/>
</dbReference>
<dbReference type="GO" id="GO:0000287">
    <property type="term" value="F:magnesium ion binding"/>
    <property type="evidence" value="ECO:0007669"/>
    <property type="project" value="InterPro"/>
</dbReference>
<reference evidence="14" key="2">
    <citation type="submission" date="2020-09" db="EMBL/GenBank/DDBJ databases">
        <authorList>
            <person name="Sun Q."/>
            <person name="Zhou Y."/>
        </authorList>
    </citation>
    <scope>NUCLEOTIDE SEQUENCE</scope>
    <source>
        <strain evidence="14">CGMCC 1.15254</strain>
    </source>
</reference>
<dbReference type="InterPro" id="IPR012110">
    <property type="entry name" value="PDC/IPDC-like"/>
</dbReference>
<evidence type="ECO:0000256" key="6">
    <source>
        <dbReference type="ARBA" id="ARBA00022842"/>
    </source>
</evidence>
<evidence type="ECO:0000256" key="2">
    <source>
        <dbReference type="ARBA" id="ARBA00001964"/>
    </source>
</evidence>
<evidence type="ECO:0000256" key="10">
    <source>
        <dbReference type="RuleBase" id="RU362132"/>
    </source>
</evidence>
<evidence type="ECO:0000256" key="8">
    <source>
        <dbReference type="ARBA" id="ARBA00023239"/>
    </source>
</evidence>
<comment type="cofactor">
    <cofactor evidence="1">
        <name>a metal cation</name>
        <dbReference type="ChEBI" id="CHEBI:25213"/>
    </cofactor>
</comment>
<dbReference type="CDD" id="cd07038">
    <property type="entry name" value="TPP_PYR_PDC_IPDC_like"/>
    <property type="match status" value="1"/>
</dbReference>
<sequence>MQLAEALFCALKDRGATEVIGIPGDFALPYFKILEDTKILPLYTLSHEPGVGFAADAAGRFNSRLGVAAVTYGAGALNMVNPVAQAYVEKSPLVVISGAPGKLESQRGLGLHHQVKRIDSQYKIFEEITCAQVILDDVQTAPHLIAHALDTCIQQSRPVYIELPRDMVSEDIAAVPAFHPGCDNMDGARACAEEVLEHLRAAKQPCIMAGVEIRRFGLEKKLAELTNILGVPVVTSFMARGILADSEVPLIGTYLGLAGTEKVRKAVERSDGLLMLGVILSDTNFGVSKREIDMRACVHAFDREVNFAHHTYREVTLECLIEALIEIAQPIGDAKRHPAPVYPRNLSADDKAIAPTDIACAVNDMFAKHGKMPIASDMGDCLFTAMDIANTALIAPGYYASMGPGVPAGLGIQATSGKRPLIMVGDGAFQMTGWELGNCRQYGWNPIVLLFNNRSWEMLRTFQPGPDYHDLDDWKFAQMAAPMGGKGVRVTTRKELIEALEAAQNDTSCFQLIEIMLERGEISQTLNRFVNAVKRLSTTK</sequence>
<dbReference type="Pfam" id="PF02775">
    <property type="entry name" value="TPP_enzyme_C"/>
    <property type="match status" value="1"/>
</dbReference>
<accession>A0A917C3T8</accession>
<dbReference type="RefSeq" id="WP_188665580.1">
    <property type="nucleotide sequence ID" value="NZ_BMHV01000018.1"/>
</dbReference>
<comment type="caution">
    <text evidence="14">The sequence shown here is derived from an EMBL/GenBank/DDBJ whole genome shotgun (WGS) entry which is preliminary data.</text>
</comment>
<dbReference type="InterPro" id="IPR029061">
    <property type="entry name" value="THDP-binding"/>
</dbReference>
<organism evidence="14 15">
    <name type="scientific">Terasakiella brassicae</name>
    <dbReference type="NCBI Taxonomy" id="1634917"/>
    <lineage>
        <taxon>Bacteria</taxon>
        <taxon>Pseudomonadati</taxon>
        <taxon>Pseudomonadota</taxon>
        <taxon>Alphaproteobacteria</taxon>
        <taxon>Rhodospirillales</taxon>
        <taxon>Terasakiellaceae</taxon>
        <taxon>Terasakiella</taxon>
    </lineage>
</organism>
<reference evidence="14" key="1">
    <citation type="journal article" date="2014" name="Int. J. Syst. Evol. Microbiol.">
        <title>Complete genome sequence of Corynebacterium casei LMG S-19264T (=DSM 44701T), isolated from a smear-ripened cheese.</title>
        <authorList>
            <consortium name="US DOE Joint Genome Institute (JGI-PGF)"/>
            <person name="Walter F."/>
            <person name="Albersmeier A."/>
            <person name="Kalinowski J."/>
            <person name="Ruckert C."/>
        </authorList>
    </citation>
    <scope>NUCLEOTIDE SEQUENCE</scope>
    <source>
        <strain evidence="14">CGMCC 1.15254</strain>
    </source>
</reference>
<feature type="binding site" evidence="9">
    <location>
        <position position="453"/>
    </location>
    <ligand>
        <name>Mg(2+)</name>
        <dbReference type="ChEBI" id="CHEBI:18420"/>
    </ligand>
</feature>
<evidence type="ECO:0000256" key="7">
    <source>
        <dbReference type="ARBA" id="ARBA00023052"/>
    </source>
</evidence>
<dbReference type="Gene3D" id="3.40.50.1220">
    <property type="entry name" value="TPP-binding domain"/>
    <property type="match status" value="1"/>
</dbReference>
<evidence type="ECO:0000256" key="9">
    <source>
        <dbReference type="PIRSR" id="PIRSR036565-2"/>
    </source>
</evidence>
<evidence type="ECO:0000256" key="3">
    <source>
        <dbReference type="ARBA" id="ARBA00007812"/>
    </source>
</evidence>